<evidence type="ECO:0000313" key="2">
    <source>
        <dbReference type="Proteomes" id="UP000252174"/>
    </source>
</evidence>
<dbReference type="GO" id="GO:0016740">
    <property type="term" value="F:transferase activity"/>
    <property type="evidence" value="ECO:0007669"/>
    <property type="project" value="UniProtKB-KW"/>
</dbReference>
<dbReference type="Proteomes" id="UP000252174">
    <property type="component" value="Unassembled WGS sequence"/>
</dbReference>
<sequence>MCATLPCALRDPSVAPEGPPASTYACALEPPGLLGHFLAHPPEGFAARQFAGGVPGFVADFDLLTTADERLLATLAQWPGQRALRRLLTWRTCFAGSTVSEYLPLPAHTTQHTAPAALLDAVLQDWQRSTRLLIFKDIALPTELLPEDETRYAGALLQACAAQGFVIVEGQALAYVPIDFASEDEYLARLSSGRRKDIRRKLRARQGLRVQVLATGDACFADEALLARLYALYLQVYAQSELHFDRLSAEFFRAVLQDAALDGRVFLYATPAGALVGFNLCFVHRGMLIDKYIGLDYALSRQHNLYFVSWMENLAYARTHGLRHYVAGWTDPQIKAYLGARFALTRHAVYVRNPLLRAALARLARWFERDHAWFADEGHDRR</sequence>
<evidence type="ECO:0000313" key="1">
    <source>
        <dbReference type="EMBL" id="RCX11500.1"/>
    </source>
</evidence>
<dbReference type="SUPFAM" id="SSF55729">
    <property type="entry name" value="Acyl-CoA N-acyltransferases (Nat)"/>
    <property type="match status" value="1"/>
</dbReference>
<keyword evidence="2" id="KW-1185">Reference proteome</keyword>
<reference evidence="1 2" key="1">
    <citation type="submission" date="2018-07" db="EMBL/GenBank/DDBJ databases">
        <title>Genomic Encyclopedia of Type Strains, Phase IV (KMG-IV): sequencing the most valuable type-strain genomes for metagenomic binning, comparative biology and taxonomic classification.</title>
        <authorList>
            <person name="Goeker M."/>
        </authorList>
    </citation>
    <scope>NUCLEOTIDE SEQUENCE [LARGE SCALE GENOMIC DNA]</scope>
    <source>
        <strain evidence="1 2">DSM 100911</strain>
    </source>
</reference>
<dbReference type="RefSeq" id="WP_114481693.1">
    <property type="nucleotide sequence ID" value="NZ_QPJU01000001.1"/>
</dbReference>
<name>A0A369AQ56_9BURK</name>
<dbReference type="InterPro" id="IPR016181">
    <property type="entry name" value="Acyl_CoA_acyltransferase"/>
</dbReference>
<dbReference type="Pfam" id="PF04339">
    <property type="entry name" value="FemAB_like"/>
    <property type="match status" value="1"/>
</dbReference>
<organism evidence="1 2">
    <name type="scientific">Extensimonas vulgaris</name>
    <dbReference type="NCBI Taxonomy" id="1031594"/>
    <lineage>
        <taxon>Bacteria</taxon>
        <taxon>Pseudomonadati</taxon>
        <taxon>Pseudomonadota</taxon>
        <taxon>Betaproteobacteria</taxon>
        <taxon>Burkholderiales</taxon>
        <taxon>Comamonadaceae</taxon>
        <taxon>Extensimonas</taxon>
    </lineage>
</organism>
<dbReference type="InterPro" id="IPR007434">
    <property type="entry name" value="FemAB-like"/>
</dbReference>
<keyword evidence="1" id="KW-0808">Transferase</keyword>
<dbReference type="EMBL" id="QPJU01000001">
    <property type="protein sequence ID" value="RCX11500.1"/>
    <property type="molecule type" value="Genomic_DNA"/>
</dbReference>
<accession>A0A369AQ56</accession>
<dbReference type="AlphaFoldDB" id="A0A369AQ56"/>
<dbReference type="OrthoDB" id="3034222at2"/>
<proteinExistence type="predicted"/>
<protein>
    <submittedName>
        <fullName evidence="1">Acetyltransferase (GNAT) family protein</fullName>
    </submittedName>
</protein>
<gene>
    <name evidence="1" type="ORF">DFR45_10121</name>
</gene>
<comment type="caution">
    <text evidence="1">The sequence shown here is derived from an EMBL/GenBank/DDBJ whole genome shotgun (WGS) entry which is preliminary data.</text>
</comment>
<dbReference type="Gene3D" id="3.40.630.30">
    <property type="match status" value="1"/>
</dbReference>